<dbReference type="Proteomes" id="UP000060487">
    <property type="component" value="Unassembled WGS sequence"/>
</dbReference>
<proteinExistence type="predicted"/>
<keyword evidence="2" id="KW-1185">Reference proteome</keyword>
<reference evidence="1 2" key="1">
    <citation type="submission" date="2015-11" db="EMBL/GenBank/DDBJ databases">
        <authorList>
            <person name="Lin W."/>
        </authorList>
    </citation>
    <scope>NUCLEOTIDE SEQUENCE [LARGE SCALE GENOMIC DNA]</scope>
    <source>
        <strain evidence="1 2">HCH-1</strain>
    </source>
</reference>
<organism evidence="1 2">
    <name type="scientific">Candidatus Magnetominusculus xianensis</name>
    <dbReference type="NCBI Taxonomy" id="1748249"/>
    <lineage>
        <taxon>Bacteria</taxon>
        <taxon>Pseudomonadati</taxon>
        <taxon>Nitrospirota</taxon>
        <taxon>Nitrospiria</taxon>
        <taxon>Nitrospirales</taxon>
        <taxon>Nitrospiraceae</taxon>
        <taxon>Candidatus Magnetominusculus</taxon>
    </lineage>
</organism>
<sequence>MGGVDALPRNSMKTKLSLSIIIVMGLLVSIETSANDRWWGGPFGGYCRGAEWGWYGAKKQIRTAQQAKKLVEEYYVNEDITIGKVAERQFFFEVDINDKNNSLIDVVIVDKRTGRIRSIY</sequence>
<evidence type="ECO:0000313" key="2">
    <source>
        <dbReference type="Proteomes" id="UP000060487"/>
    </source>
</evidence>
<evidence type="ECO:0008006" key="3">
    <source>
        <dbReference type="Google" id="ProtNLM"/>
    </source>
</evidence>
<protein>
    <recommendedName>
        <fullName evidence="3">PepSY domain-containing protein</fullName>
    </recommendedName>
</protein>
<evidence type="ECO:0000313" key="1">
    <source>
        <dbReference type="EMBL" id="KWT76401.1"/>
    </source>
</evidence>
<accession>A0ABR5SBF8</accession>
<dbReference type="EMBL" id="LNQR01000125">
    <property type="protein sequence ID" value="KWT76401.1"/>
    <property type="molecule type" value="Genomic_DNA"/>
</dbReference>
<comment type="caution">
    <text evidence="1">The sequence shown here is derived from an EMBL/GenBank/DDBJ whole genome shotgun (WGS) entry which is preliminary data.</text>
</comment>
<gene>
    <name evidence="1" type="ORF">ASN18_3140</name>
</gene>
<name>A0ABR5SBF8_9BACT</name>